<sequence length="113" mass="12973">MIAKQDGWYRHGDVIIRPITEDAYKSMVSSQVKKVGSTIAYGEVTGHHHTLANNKAQLLMDPKTRVVTAFKTEQTTKLNHQEHKTINIPKGYYTVSFEREQQPLEQTARQVYD</sequence>
<dbReference type="AlphaFoldDB" id="A0A382KJK7"/>
<accession>A0A382KJK7</accession>
<reference evidence="1" key="1">
    <citation type="submission" date="2018-05" db="EMBL/GenBank/DDBJ databases">
        <authorList>
            <person name="Lanie J.A."/>
            <person name="Ng W.-L."/>
            <person name="Kazmierczak K.M."/>
            <person name="Andrzejewski T.M."/>
            <person name="Davidsen T.M."/>
            <person name="Wayne K.J."/>
            <person name="Tettelin H."/>
            <person name="Glass J.I."/>
            <person name="Rusch D."/>
            <person name="Podicherti R."/>
            <person name="Tsui H.-C.T."/>
            <person name="Winkler M.E."/>
        </authorList>
    </citation>
    <scope>NUCLEOTIDE SEQUENCE</scope>
</reference>
<name>A0A382KJK7_9ZZZZ</name>
<proteinExistence type="predicted"/>
<organism evidence="1">
    <name type="scientific">marine metagenome</name>
    <dbReference type="NCBI Taxonomy" id="408172"/>
    <lineage>
        <taxon>unclassified sequences</taxon>
        <taxon>metagenomes</taxon>
        <taxon>ecological metagenomes</taxon>
    </lineage>
</organism>
<protein>
    <submittedName>
        <fullName evidence="1">Uncharacterized protein</fullName>
    </submittedName>
</protein>
<dbReference type="EMBL" id="UINC01080968">
    <property type="protein sequence ID" value="SVC24399.1"/>
    <property type="molecule type" value="Genomic_DNA"/>
</dbReference>
<gene>
    <name evidence="1" type="ORF">METZ01_LOCUS277253</name>
</gene>
<evidence type="ECO:0000313" key="1">
    <source>
        <dbReference type="EMBL" id="SVC24399.1"/>
    </source>
</evidence>